<organism evidence="2 3">
    <name type="scientific">Apolygus lucorum</name>
    <name type="common">Small green plant bug</name>
    <name type="synonym">Lygocoris lucorum</name>
    <dbReference type="NCBI Taxonomy" id="248454"/>
    <lineage>
        <taxon>Eukaryota</taxon>
        <taxon>Metazoa</taxon>
        <taxon>Ecdysozoa</taxon>
        <taxon>Arthropoda</taxon>
        <taxon>Hexapoda</taxon>
        <taxon>Insecta</taxon>
        <taxon>Pterygota</taxon>
        <taxon>Neoptera</taxon>
        <taxon>Paraneoptera</taxon>
        <taxon>Hemiptera</taxon>
        <taxon>Heteroptera</taxon>
        <taxon>Panheteroptera</taxon>
        <taxon>Cimicomorpha</taxon>
        <taxon>Miridae</taxon>
        <taxon>Mirini</taxon>
        <taxon>Apolygus</taxon>
    </lineage>
</organism>
<sequence length="212" mass="23807">MHFRSSRFSKNHPRSFPVDGTRGPYNEIRIRIRGRNVRTLDGLRRVLEEVVEEAEKIGDGTPQVVSIVTPRRSRRGESTPIRRRRLNTVRGQRSGGKTLSAFEATTEALVPEVNTPTITGPRSDVETPAFAWALIEEKFNSTGKGPYRDAKALKMKYEGVKKELRKKDNDWKVTGGGPSTYHHPTIPEEEIILGIQLPSPFVVCSLKEATTT</sequence>
<dbReference type="Proteomes" id="UP000466442">
    <property type="component" value="Linkage Group LG1"/>
</dbReference>
<accession>A0A8S9Y3P0</accession>
<evidence type="ECO:0008006" key="4">
    <source>
        <dbReference type="Google" id="ProtNLM"/>
    </source>
</evidence>
<feature type="compositionally biased region" description="Basic residues" evidence="1">
    <location>
        <begin position="1"/>
        <end position="13"/>
    </location>
</feature>
<name>A0A8S9Y3P0_APOLU</name>
<keyword evidence="3" id="KW-1185">Reference proteome</keyword>
<dbReference type="AlphaFoldDB" id="A0A8S9Y3P0"/>
<feature type="region of interest" description="Disordered" evidence="1">
    <location>
        <begin position="1"/>
        <end position="23"/>
    </location>
</feature>
<comment type="caution">
    <text evidence="2">The sequence shown here is derived from an EMBL/GenBank/DDBJ whole genome shotgun (WGS) entry which is preliminary data.</text>
</comment>
<dbReference type="EMBL" id="WIXP02000001">
    <property type="protein sequence ID" value="KAF6215857.1"/>
    <property type="molecule type" value="Genomic_DNA"/>
</dbReference>
<evidence type="ECO:0000256" key="1">
    <source>
        <dbReference type="SAM" id="MobiDB-lite"/>
    </source>
</evidence>
<evidence type="ECO:0000313" key="2">
    <source>
        <dbReference type="EMBL" id="KAF6215857.1"/>
    </source>
</evidence>
<dbReference type="OrthoDB" id="6769707at2759"/>
<gene>
    <name evidence="2" type="ORF">GE061_000192</name>
</gene>
<reference evidence="2" key="1">
    <citation type="journal article" date="2021" name="Mol. Ecol. Resour.">
        <title>Apolygus lucorum genome provides insights into omnivorousness and mesophyll feeding.</title>
        <authorList>
            <person name="Liu Y."/>
            <person name="Liu H."/>
            <person name="Wang H."/>
            <person name="Huang T."/>
            <person name="Liu B."/>
            <person name="Yang B."/>
            <person name="Yin L."/>
            <person name="Li B."/>
            <person name="Zhang Y."/>
            <person name="Zhang S."/>
            <person name="Jiang F."/>
            <person name="Zhang X."/>
            <person name="Ren Y."/>
            <person name="Wang B."/>
            <person name="Wang S."/>
            <person name="Lu Y."/>
            <person name="Wu K."/>
            <person name="Fan W."/>
            <person name="Wang G."/>
        </authorList>
    </citation>
    <scope>NUCLEOTIDE SEQUENCE</scope>
    <source>
        <strain evidence="2">12Hb</strain>
    </source>
</reference>
<proteinExistence type="predicted"/>
<protein>
    <recommendedName>
        <fullName evidence="4">Regulatory protein zeste</fullName>
    </recommendedName>
</protein>
<evidence type="ECO:0000313" key="3">
    <source>
        <dbReference type="Proteomes" id="UP000466442"/>
    </source>
</evidence>